<feature type="domain" description="FAD/NAD(P)-binding" evidence="5">
    <location>
        <begin position="6"/>
        <end position="315"/>
    </location>
</feature>
<dbReference type="PRINTS" id="PR00368">
    <property type="entry name" value="FADPNR"/>
</dbReference>
<reference evidence="6 7" key="1">
    <citation type="journal article" date="2018" name="Sci. Rep.">
        <title>Comparative genomics provides insights into the lifestyle and reveals functional heterogeneity of dark septate endophytic fungi.</title>
        <authorList>
            <person name="Knapp D.G."/>
            <person name="Nemeth J.B."/>
            <person name="Barry K."/>
            <person name="Hainaut M."/>
            <person name="Henrissat B."/>
            <person name="Johnson J."/>
            <person name="Kuo A."/>
            <person name="Lim J.H.P."/>
            <person name="Lipzen A."/>
            <person name="Nolan M."/>
            <person name="Ohm R.A."/>
            <person name="Tamas L."/>
            <person name="Grigoriev I.V."/>
            <person name="Spatafora J.W."/>
            <person name="Nagy L.G."/>
            <person name="Kovacs G.M."/>
        </authorList>
    </citation>
    <scope>NUCLEOTIDE SEQUENCE [LARGE SCALE GENOMIC DNA]</scope>
    <source>
        <strain evidence="6 7">DSE2036</strain>
    </source>
</reference>
<evidence type="ECO:0000313" key="6">
    <source>
        <dbReference type="EMBL" id="PVI03403.1"/>
    </source>
</evidence>
<dbReference type="STRING" id="97972.A0A2V1DYF9"/>
<evidence type="ECO:0000259" key="5">
    <source>
        <dbReference type="Pfam" id="PF07992"/>
    </source>
</evidence>
<keyword evidence="2" id="KW-0285">Flavoprotein</keyword>
<evidence type="ECO:0000256" key="3">
    <source>
        <dbReference type="ARBA" id="ARBA00022827"/>
    </source>
</evidence>
<dbReference type="OrthoDB" id="202203at2759"/>
<dbReference type="Pfam" id="PF07992">
    <property type="entry name" value="Pyr_redox_2"/>
    <property type="match status" value="1"/>
</dbReference>
<evidence type="ECO:0000256" key="2">
    <source>
        <dbReference type="ARBA" id="ARBA00022630"/>
    </source>
</evidence>
<dbReference type="SUPFAM" id="SSF51905">
    <property type="entry name" value="FAD/NAD(P)-binding domain"/>
    <property type="match status" value="1"/>
</dbReference>
<dbReference type="PRINTS" id="PR00411">
    <property type="entry name" value="PNDRDTASEI"/>
</dbReference>
<dbReference type="GO" id="GO:0050660">
    <property type="term" value="F:flavin adenine dinucleotide binding"/>
    <property type="evidence" value="ECO:0007669"/>
    <property type="project" value="TreeGrafter"/>
</dbReference>
<accession>A0A2V1DYF9</accession>
<keyword evidence="3" id="KW-0274">FAD</keyword>
<evidence type="ECO:0000256" key="1">
    <source>
        <dbReference type="ARBA" id="ARBA00006442"/>
    </source>
</evidence>
<dbReference type="PANTHER" id="PTHR43735:SF3">
    <property type="entry name" value="FERROPTOSIS SUPPRESSOR PROTEIN 1"/>
    <property type="match status" value="1"/>
</dbReference>
<dbReference type="EMBL" id="KZ805332">
    <property type="protein sequence ID" value="PVI03403.1"/>
    <property type="molecule type" value="Genomic_DNA"/>
</dbReference>
<dbReference type="InterPro" id="IPR023753">
    <property type="entry name" value="FAD/NAD-binding_dom"/>
</dbReference>
<keyword evidence="4" id="KW-0560">Oxidoreductase</keyword>
<organism evidence="6 7">
    <name type="scientific">Periconia macrospinosa</name>
    <dbReference type="NCBI Taxonomy" id="97972"/>
    <lineage>
        <taxon>Eukaryota</taxon>
        <taxon>Fungi</taxon>
        <taxon>Dikarya</taxon>
        <taxon>Ascomycota</taxon>
        <taxon>Pezizomycotina</taxon>
        <taxon>Dothideomycetes</taxon>
        <taxon>Pleosporomycetidae</taxon>
        <taxon>Pleosporales</taxon>
        <taxon>Massarineae</taxon>
        <taxon>Periconiaceae</taxon>
        <taxon>Periconia</taxon>
    </lineage>
</organism>
<evidence type="ECO:0000256" key="4">
    <source>
        <dbReference type="ARBA" id="ARBA00023002"/>
    </source>
</evidence>
<dbReference type="PANTHER" id="PTHR43735">
    <property type="entry name" value="APOPTOSIS-INDUCING FACTOR 1"/>
    <property type="match status" value="1"/>
</dbReference>
<dbReference type="InterPro" id="IPR036188">
    <property type="entry name" value="FAD/NAD-bd_sf"/>
</dbReference>
<sequence length="414" mass="44709">MTSRRNIVILGGSYGGISTAHYALKHTINTLPEKELYQVVLISASSQAMSRPACPRALISDDMFPQNKLFVDVPSHFSQYPESSFRFVQASVKSVDHEARTVTYSLSTGNSETLGFYALVIATGATTKSPLMGFNPDETSLKEAWKKFRGALSTAESIVVAGGGPTSIETAAELGEYLNGTPGMFASELKNPKIAITVVSGSSHILPLLRPSIGKTAEQYLARLGVKVIKDTRVTKVEPPNAGSDMDGLTSRATLSLSNGKTVEADLFIPATGLSPNTSFLSPSLLDANSKVATNFTTLRVEKAGPFIYAIGDCSSYARPAIHNILSTVPILGNNLKRDLLLAAGKLESEVPKEKQFKEDTREMQLVPIGKSKGVGAAMGWKVPSFFVWLIKGRDYWLWTIGNLWSGKQWAKEA</sequence>
<protein>
    <submittedName>
        <fullName evidence="6">FAD/NAD(P)-binding domain-containing protein</fullName>
    </submittedName>
</protein>
<evidence type="ECO:0000313" key="7">
    <source>
        <dbReference type="Proteomes" id="UP000244855"/>
    </source>
</evidence>
<gene>
    <name evidence="6" type="ORF">DM02DRAFT_726589</name>
</gene>
<dbReference type="GO" id="GO:0005737">
    <property type="term" value="C:cytoplasm"/>
    <property type="evidence" value="ECO:0007669"/>
    <property type="project" value="TreeGrafter"/>
</dbReference>
<dbReference type="GO" id="GO:0004174">
    <property type="term" value="F:electron-transferring-flavoprotein dehydrogenase activity"/>
    <property type="evidence" value="ECO:0007669"/>
    <property type="project" value="TreeGrafter"/>
</dbReference>
<dbReference type="Gene3D" id="3.50.50.100">
    <property type="match status" value="1"/>
</dbReference>
<comment type="similarity">
    <text evidence="1">Belongs to the FAD-dependent oxidoreductase family.</text>
</comment>
<keyword evidence="7" id="KW-1185">Reference proteome</keyword>
<dbReference type="AlphaFoldDB" id="A0A2V1DYF9"/>
<name>A0A2V1DYF9_9PLEO</name>
<dbReference type="Proteomes" id="UP000244855">
    <property type="component" value="Unassembled WGS sequence"/>
</dbReference>
<proteinExistence type="inferred from homology"/>